<evidence type="ECO:0000256" key="2">
    <source>
        <dbReference type="ARBA" id="ARBA00022737"/>
    </source>
</evidence>
<dbReference type="NCBIfam" id="TIGR03804">
    <property type="entry name" value="para_beta_helix"/>
    <property type="match status" value="1"/>
</dbReference>
<reference evidence="5" key="1">
    <citation type="submission" date="2022-10" db="EMBL/GenBank/DDBJ databases">
        <authorList>
            <person name="Kim H.S."/>
            <person name="Kim J.-S."/>
            <person name="Suh M.K."/>
            <person name="Eom M.K."/>
            <person name="Lee J.-S."/>
        </authorList>
    </citation>
    <scope>NUCLEOTIDE SEQUENCE</scope>
    <source>
        <strain evidence="5">LIP-5</strain>
    </source>
</reference>
<name>A0AAE3INZ6_9BACT</name>
<dbReference type="PANTHER" id="PTHR22990:SF15">
    <property type="entry name" value="F-BOX ONLY PROTEIN 10"/>
    <property type="match status" value="1"/>
</dbReference>
<dbReference type="AlphaFoldDB" id="A0AAE3INZ6"/>
<comment type="pathway">
    <text evidence="1">Protein modification; protein ubiquitination.</text>
</comment>
<protein>
    <submittedName>
        <fullName evidence="5">Nitrous oxide reductase family maturation protein NosD</fullName>
    </submittedName>
</protein>
<dbReference type="InterPro" id="IPR006633">
    <property type="entry name" value="Carb-bd_sugar_hydrolysis-dom"/>
</dbReference>
<dbReference type="PANTHER" id="PTHR22990">
    <property type="entry name" value="F-BOX ONLY PROTEIN"/>
    <property type="match status" value="1"/>
</dbReference>
<organism evidence="5 6">
    <name type="scientific">Haoranjiania flava</name>
    <dbReference type="NCBI Taxonomy" id="1856322"/>
    <lineage>
        <taxon>Bacteria</taxon>
        <taxon>Pseudomonadati</taxon>
        <taxon>Bacteroidota</taxon>
        <taxon>Chitinophagia</taxon>
        <taxon>Chitinophagales</taxon>
        <taxon>Chitinophagaceae</taxon>
        <taxon>Haoranjiania</taxon>
    </lineage>
</organism>
<proteinExistence type="predicted"/>
<dbReference type="InterPro" id="IPR007742">
    <property type="entry name" value="NosD_dom"/>
</dbReference>
<dbReference type="SMART" id="SM00710">
    <property type="entry name" value="PbH1"/>
    <property type="match status" value="7"/>
</dbReference>
<evidence type="ECO:0000313" key="5">
    <source>
        <dbReference type="EMBL" id="MCU7694536.1"/>
    </source>
</evidence>
<dbReference type="InterPro" id="IPR026464">
    <property type="entry name" value="NosD_copper_fam"/>
</dbReference>
<dbReference type="InterPro" id="IPR012334">
    <property type="entry name" value="Pectin_lyas_fold"/>
</dbReference>
<keyword evidence="2" id="KW-0677">Repeat</keyword>
<evidence type="ECO:0000313" key="6">
    <source>
        <dbReference type="Proteomes" id="UP001209317"/>
    </source>
</evidence>
<keyword evidence="3" id="KW-0833">Ubl conjugation pathway</keyword>
<comment type="caution">
    <text evidence="5">The sequence shown here is derived from an EMBL/GenBank/DDBJ whole genome shotgun (WGS) entry which is preliminary data.</text>
</comment>
<accession>A0AAE3INZ6</accession>
<dbReference type="InterPro" id="IPR051550">
    <property type="entry name" value="SCF-Subunits/Alg-Epimerases"/>
</dbReference>
<evidence type="ECO:0000256" key="3">
    <source>
        <dbReference type="ARBA" id="ARBA00022786"/>
    </source>
</evidence>
<sequence length="412" mass="46554">MRILIAALWIVISLNVVTAKTIRVGKTQTVQTITEATALADDGDTILVSPGLYKEKSIYLHKRVYLIGIDHPVIDGENKTEIITVTADGTVVEGFRLINSGTSSIEDYAAILLSTVKNVTVRNNILENNFFGIFLKASTNCRVEKNTISSNARSESSSGNGIHCWKSDSLVILDNKIDRHRDGIYFEFVTNSIIARNISTNNIRYGLHFMFSHQDDYIQNYFKGNGAGVAVMYSRQVNMIYNFFLESWGDAAYGLYLKEISDGRIEHNYFEKNTTAVVAEGSSRLKIQHSSFKNNGWAFRIQSSCMDLDILENNFTGNSFDVATNGTLMLNRFSNNYWDKYEGYDLDRDGTGDVPYRPVSMFSMIVERNPTVMMLFRSFITTLMDKTEKVIPGLTPENLKDDEPRMKPLQLL</sequence>
<evidence type="ECO:0000259" key="4">
    <source>
        <dbReference type="SMART" id="SM00722"/>
    </source>
</evidence>
<dbReference type="RefSeq" id="WP_263038021.1">
    <property type="nucleotide sequence ID" value="NZ_JAOTPL010000010.1"/>
</dbReference>
<dbReference type="Proteomes" id="UP001209317">
    <property type="component" value="Unassembled WGS sequence"/>
</dbReference>
<gene>
    <name evidence="5" type="primary">nosD</name>
    <name evidence="5" type="ORF">OD355_08415</name>
</gene>
<keyword evidence="6" id="KW-1185">Reference proteome</keyword>
<dbReference type="EMBL" id="JAOTPL010000010">
    <property type="protein sequence ID" value="MCU7694536.1"/>
    <property type="molecule type" value="Genomic_DNA"/>
</dbReference>
<dbReference type="InterPro" id="IPR011050">
    <property type="entry name" value="Pectin_lyase_fold/virulence"/>
</dbReference>
<feature type="domain" description="Carbohydrate-binding/sugar hydrolysis" evidence="4">
    <location>
        <begin position="48"/>
        <end position="187"/>
    </location>
</feature>
<evidence type="ECO:0000256" key="1">
    <source>
        <dbReference type="ARBA" id="ARBA00004906"/>
    </source>
</evidence>
<dbReference type="InterPro" id="IPR006626">
    <property type="entry name" value="PbH1"/>
</dbReference>
<dbReference type="SUPFAM" id="SSF51126">
    <property type="entry name" value="Pectin lyase-like"/>
    <property type="match status" value="1"/>
</dbReference>
<dbReference type="NCBIfam" id="TIGR04247">
    <property type="entry name" value="NosD_copper_fam"/>
    <property type="match status" value="1"/>
</dbReference>
<dbReference type="InterPro" id="IPR022441">
    <property type="entry name" value="Para_beta_helix_rpt-2"/>
</dbReference>
<dbReference type="Gene3D" id="2.160.20.10">
    <property type="entry name" value="Single-stranded right-handed beta-helix, Pectin lyase-like"/>
    <property type="match status" value="2"/>
</dbReference>
<dbReference type="Pfam" id="PF05048">
    <property type="entry name" value="NosD"/>
    <property type="match status" value="1"/>
</dbReference>
<dbReference type="SMART" id="SM00722">
    <property type="entry name" value="CASH"/>
    <property type="match status" value="1"/>
</dbReference>